<evidence type="ECO:0000313" key="1">
    <source>
        <dbReference type="EMBL" id="KAI5648941.1"/>
    </source>
</evidence>
<keyword evidence="2" id="KW-1185">Reference proteome</keyword>
<reference evidence="2" key="1">
    <citation type="journal article" date="2023" name="Nat. Plants">
        <title>Single-cell RNA sequencing provides a high-resolution roadmap for understanding the multicellular compartmentation of specialized metabolism.</title>
        <authorList>
            <person name="Sun S."/>
            <person name="Shen X."/>
            <person name="Li Y."/>
            <person name="Li Y."/>
            <person name="Wang S."/>
            <person name="Li R."/>
            <person name="Zhang H."/>
            <person name="Shen G."/>
            <person name="Guo B."/>
            <person name="Wei J."/>
            <person name="Xu J."/>
            <person name="St-Pierre B."/>
            <person name="Chen S."/>
            <person name="Sun C."/>
        </authorList>
    </citation>
    <scope>NUCLEOTIDE SEQUENCE [LARGE SCALE GENOMIC DNA]</scope>
</reference>
<name>A0ACB9ZQ59_CATRO</name>
<protein>
    <submittedName>
        <fullName evidence="1">Uncharacterized protein</fullName>
    </submittedName>
</protein>
<dbReference type="EMBL" id="CM044708">
    <property type="protein sequence ID" value="KAI5648941.1"/>
    <property type="molecule type" value="Genomic_DNA"/>
</dbReference>
<accession>A0ACB9ZQ59</accession>
<gene>
    <name evidence="1" type="ORF">M9H77_34946</name>
</gene>
<evidence type="ECO:0000313" key="2">
    <source>
        <dbReference type="Proteomes" id="UP001060085"/>
    </source>
</evidence>
<dbReference type="Proteomes" id="UP001060085">
    <property type="component" value="Linkage Group LG08"/>
</dbReference>
<organism evidence="1 2">
    <name type="scientific">Catharanthus roseus</name>
    <name type="common">Madagascar periwinkle</name>
    <name type="synonym">Vinca rosea</name>
    <dbReference type="NCBI Taxonomy" id="4058"/>
    <lineage>
        <taxon>Eukaryota</taxon>
        <taxon>Viridiplantae</taxon>
        <taxon>Streptophyta</taxon>
        <taxon>Embryophyta</taxon>
        <taxon>Tracheophyta</taxon>
        <taxon>Spermatophyta</taxon>
        <taxon>Magnoliopsida</taxon>
        <taxon>eudicotyledons</taxon>
        <taxon>Gunneridae</taxon>
        <taxon>Pentapetalae</taxon>
        <taxon>asterids</taxon>
        <taxon>lamiids</taxon>
        <taxon>Gentianales</taxon>
        <taxon>Apocynaceae</taxon>
        <taxon>Rauvolfioideae</taxon>
        <taxon>Vinceae</taxon>
        <taxon>Catharanthinae</taxon>
        <taxon>Catharanthus</taxon>
    </lineage>
</organism>
<sequence length="493" mass="57636">MMLTLPVHLQTQNDKPFISLHSQFLPPQFPVNPYKKESYSRCPVKSTPRKYVSVPRITCTSNPLKIRRDPSLDKHVVKQNKIRFVQKLKTLLLSKPKHFIPLHILNKCRSYLSFPKPRSILRMIHRYPTIFELFTIPTAPLPFNATKPVFQVCVRLTPSAAALAREEIDLKKAMSMSLAIKLQKLLMLTSHHRLLLSKLVHLAPDLGLPVDFRPKLCNEHPDRFKVVDTSYGRALELVAWDTDLANVLRKSEVKVVDMIVDRPLKFKHLRLRKGMNIKRRHQDYLIKFNELPDICPYKAKVEDFGRESIQAEKRACALVREVLGMAVEKRTLVDHLTHFRKEFGLPNKLRGMIVRHPDMFYVSLKGQRDSVFLVEGYDDNGVLLEKDEILVIKDKLMELVWEGKRMRREKRMSFNKRDNVIGDQRLHDLVNEDDDGYDEDYGDSLDDLFESEDFSLEDETSDDESTLLLDLEERKEFWTTEAMVNDTRYSEPW</sequence>
<proteinExistence type="predicted"/>
<comment type="caution">
    <text evidence="1">The sequence shown here is derived from an EMBL/GenBank/DDBJ whole genome shotgun (WGS) entry which is preliminary data.</text>
</comment>